<dbReference type="InterPro" id="IPR004776">
    <property type="entry name" value="Mem_transp_PIN-like"/>
</dbReference>
<accession>A0A226WNG2</accession>
<dbReference type="PANTHER" id="PTHR36838">
    <property type="entry name" value="AUXIN EFFLUX CARRIER FAMILY PROTEIN"/>
    <property type="match status" value="1"/>
</dbReference>
<evidence type="ECO:0000256" key="5">
    <source>
        <dbReference type="ARBA" id="ARBA00022692"/>
    </source>
</evidence>
<feature type="transmembrane region" description="Helical" evidence="8">
    <location>
        <begin position="196"/>
        <end position="219"/>
    </location>
</feature>
<evidence type="ECO:0000256" key="1">
    <source>
        <dbReference type="ARBA" id="ARBA00004651"/>
    </source>
</evidence>
<dbReference type="InterPro" id="IPR038770">
    <property type="entry name" value="Na+/solute_symporter_sf"/>
</dbReference>
<evidence type="ECO:0000256" key="3">
    <source>
        <dbReference type="ARBA" id="ARBA00022448"/>
    </source>
</evidence>
<keyword evidence="6 8" id="KW-1133">Transmembrane helix</keyword>
<feature type="transmembrane region" description="Helical" evidence="8">
    <location>
        <begin position="258"/>
        <end position="279"/>
    </location>
</feature>
<evidence type="ECO:0000256" key="6">
    <source>
        <dbReference type="ARBA" id="ARBA00022989"/>
    </source>
</evidence>
<dbReference type="Gene3D" id="1.20.1530.20">
    <property type="match status" value="2"/>
</dbReference>
<evidence type="ECO:0000313" key="9">
    <source>
        <dbReference type="EMBL" id="OXC72725.1"/>
    </source>
</evidence>
<feature type="transmembrane region" description="Helical" evidence="8">
    <location>
        <begin position="96"/>
        <end position="120"/>
    </location>
</feature>
<sequence>MIHEISYALVPFFFSMATGYLAGKLARGAMPLSSINTMLVDYALPFALLLYTAKMQRASLSSHLMLILLLVVVMLAPYFVSLALSRFIFNAAPSDAAVRAVTVGMPNFAAVGLPLLHSVYGDDSDLTVALAITIASVVMSPAGLILLERAKTYESGGPQTNLLAKALVTTLVKPIVIAPILGILVSLAGWQLPGLLVQSLNIIGSTTAGLALFSTGLILASQPFRLDKEVWTGVALSNVLQPLIAFLLVVLLALPKPIAGEAILLSAIPCGSFGILFGLSYGVQDTTAGTTLVASSVLSIISLTATIFLLGYL</sequence>
<evidence type="ECO:0000256" key="2">
    <source>
        <dbReference type="ARBA" id="ARBA00010145"/>
    </source>
</evidence>
<feature type="transmembrane region" description="Helical" evidence="8">
    <location>
        <begin position="35"/>
        <end position="53"/>
    </location>
</feature>
<dbReference type="RefSeq" id="WP_089165508.1">
    <property type="nucleotide sequence ID" value="NZ_MTHB01000265.1"/>
</dbReference>
<feature type="transmembrane region" description="Helical" evidence="8">
    <location>
        <begin position="231"/>
        <end position="252"/>
    </location>
</feature>
<proteinExistence type="inferred from homology"/>
<comment type="subcellular location">
    <subcellularLocation>
        <location evidence="1">Cell membrane</location>
        <topology evidence="1">Multi-pass membrane protein</topology>
    </subcellularLocation>
</comment>
<organism evidence="9 10">
    <name type="scientific">Caballeronia sordidicola</name>
    <name type="common">Burkholderia sordidicola</name>
    <dbReference type="NCBI Taxonomy" id="196367"/>
    <lineage>
        <taxon>Bacteria</taxon>
        <taxon>Pseudomonadati</taxon>
        <taxon>Pseudomonadota</taxon>
        <taxon>Betaproteobacteria</taxon>
        <taxon>Burkholderiales</taxon>
        <taxon>Burkholderiaceae</taxon>
        <taxon>Caballeronia</taxon>
    </lineage>
</organism>
<gene>
    <name evidence="9" type="ORF">BSU04_40580</name>
</gene>
<feature type="transmembrane region" description="Helical" evidence="8">
    <location>
        <begin position="6"/>
        <end position="23"/>
    </location>
</feature>
<evidence type="ECO:0000256" key="8">
    <source>
        <dbReference type="SAM" id="Phobius"/>
    </source>
</evidence>
<dbReference type="PANTHER" id="PTHR36838:SF1">
    <property type="entry name" value="SLR1864 PROTEIN"/>
    <property type="match status" value="1"/>
</dbReference>
<comment type="caution">
    <text evidence="9">The sequence shown here is derived from an EMBL/GenBank/DDBJ whole genome shotgun (WGS) entry which is preliminary data.</text>
</comment>
<feature type="transmembrane region" description="Helical" evidence="8">
    <location>
        <begin position="126"/>
        <end position="147"/>
    </location>
</feature>
<feature type="transmembrane region" description="Helical" evidence="8">
    <location>
        <begin position="65"/>
        <end position="84"/>
    </location>
</feature>
<evidence type="ECO:0000256" key="4">
    <source>
        <dbReference type="ARBA" id="ARBA00022475"/>
    </source>
</evidence>
<dbReference type="Proteomes" id="UP000214720">
    <property type="component" value="Unassembled WGS sequence"/>
</dbReference>
<name>A0A226WNG2_CABSO</name>
<keyword evidence="7 8" id="KW-0472">Membrane</keyword>
<feature type="transmembrane region" description="Helical" evidence="8">
    <location>
        <begin position="291"/>
        <end position="312"/>
    </location>
</feature>
<keyword evidence="3" id="KW-0813">Transport</keyword>
<dbReference type="OrthoDB" id="109606at2"/>
<keyword evidence="4" id="KW-1003">Cell membrane</keyword>
<comment type="similarity">
    <text evidence="2">Belongs to the auxin efflux carrier (TC 2.A.69) family.</text>
</comment>
<dbReference type="Pfam" id="PF03547">
    <property type="entry name" value="Mem_trans"/>
    <property type="match status" value="1"/>
</dbReference>
<keyword evidence="5 8" id="KW-0812">Transmembrane</keyword>
<evidence type="ECO:0000256" key="7">
    <source>
        <dbReference type="ARBA" id="ARBA00023136"/>
    </source>
</evidence>
<protein>
    <submittedName>
        <fullName evidence="9">Transport protein</fullName>
    </submittedName>
</protein>
<dbReference type="GO" id="GO:0005886">
    <property type="term" value="C:plasma membrane"/>
    <property type="evidence" value="ECO:0007669"/>
    <property type="project" value="UniProtKB-SubCell"/>
</dbReference>
<evidence type="ECO:0000313" key="10">
    <source>
        <dbReference type="Proteomes" id="UP000214720"/>
    </source>
</evidence>
<feature type="transmembrane region" description="Helical" evidence="8">
    <location>
        <begin position="167"/>
        <end position="190"/>
    </location>
</feature>
<dbReference type="GO" id="GO:0055085">
    <property type="term" value="P:transmembrane transport"/>
    <property type="evidence" value="ECO:0007669"/>
    <property type="project" value="InterPro"/>
</dbReference>
<dbReference type="EMBL" id="MTHB01000265">
    <property type="protein sequence ID" value="OXC72725.1"/>
    <property type="molecule type" value="Genomic_DNA"/>
</dbReference>
<reference evidence="10" key="1">
    <citation type="submission" date="2017-01" db="EMBL/GenBank/DDBJ databases">
        <title>Genome Analysis of Deinococcus marmoris KOPRI26562.</title>
        <authorList>
            <person name="Kim J.H."/>
            <person name="Oh H.-M."/>
        </authorList>
    </citation>
    <scope>NUCLEOTIDE SEQUENCE [LARGE SCALE GENOMIC DNA]</scope>
    <source>
        <strain evidence="10">PAMC 26633</strain>
    </source>
</reference>
<dbReference type="AlphaFoldDB" id="A0A226WNG2"/>